<dbReference type="EMBL" id="SRMA01025496">
    <property type="protein sequence ID" value="TRY93789.1"/>
    <property type="molecule type" value="Genomic_DNA"/>
</dbReference>
<dbReference type="SUPFAM" id="SSF48452">
    <property type="entry name" value="TPR-like"/>
    <property type="match status" value="1"/>
</dbReference>
<name>A0A553QUY7_9TELE</name>
<dbReference type="GO" id="GO:0005737">
    <property type="term" value="C:cytoplasm"/>
    <property type="evidence" value="ECO:0007669"/>
    <property type="project" value="TreeGrafter"/>
</dbReference>
<dbReference type="InterPro" id="IPR011990">
    <property type="entry name" value="TPR-like_helical_dom_sf"/>
</dbReference>
<dbReference type="OrthoDB" id="2337140at2759"/>
<evidence type="ECO:0000313" key="2">
    <source>
        <dbReference type="Proteomes" id="UP000316079"/>
    </source>
</evidence>
<keyword evidence="2" id="KW-1185">Reference proteome</keyword>
<protein>
    <recommendedName>
        <fullName evidence="3">Sterile alpha motif domain-containing protein 9-like</fullName>
    </recommendedName>
</protein>
<dbReference type="STRING" id="623744.A0A553QUY7"/>
<dbReference type="PANTHER" id="PTHR16155:SF3">
    <property type="entry name" value="STERILE ALPHA MOTIF DOMAIN-CONTAINING PROTEIN 9-LIKE"/>
    <property type="match status" value="1"/>
</dbReference>
<accession>A0A553QUY7</accession>
<evidence type="ECO:0008006" key="3">
    <source>
        <dbReference type="Google" id="ProtNLM"/>
    </source>
</evidence>
<comment type="caution">
    <text evidence="1">The sequence shown here is derived from an EMBL/GenBank/DDBJ whole genome shotgun (WGS) entry which is preliminary data.</text>
</comment>
<dbReference type="Proteomes" id="UP000316079">
    <property type="component" value="Unassembled WGS sequence"/>
</dbReference>
<dbReference type="PANTHER" id="PTHR16155">
    <property type="entry name" value="DED DOMAIN-CONTAINING PROTEIN"/>
    <property type="match status" value="1"/>
</dbReference>
<organism evidence="1 2">
    <name type="scientific">Danionella cerebrum</name>
    <dbReference type="NCBI Taxonomy" id="2873325"/>
    <lineage>
        <taxon>Eukaryota</taxon>
        <taxon>Metazoa</taxon>
        <taxon>Chordata</taxon>
        <taxon>Craniata</taxon>
        <taxon>Vertebrata</taxon>
        <taxon>Euteleostomi</taxon>
        <taxon>Actinopterygii</taxon>
        <taxon>Neopterygii</taxon>
        <taxon>Teleostei</taxon>
        <taxon>Ostariophysi</taxon>
        <taxon>Cypriniformes</taxon>
        <taxon>Danionidae</taxon>
        <taxon>Danioninae</taxon>
        <taxon>Danionella</taxon>
    </lineage>
</organism>
<reference evidence="1 2" key="1">
    <citation type="journal article" date="2019" name="Sci. Data">
        <title>Hybrid genome assembly and annotation of Danionella translucida.</title>
        <authorList>
            <person name="Kadobianskyi M."/>
            <person name="Schulze L."/>
            <person name="Schuelke M."/>
            <person name="Judkewitz B."/>
        </authorList>
    </citation>
    <scope>NUCLEOTIDE SEQUENCE [LARGE SCALE GENOMIC DNA]</scope>
    <source>
        <strain evidence="1 2">Bolton</strain>
    </source>
</reference>
<dbReference type="Gene3D" id="1.25.40.10">
    <property type="entry name" value="Tetratricopeptide repeat domain"/>
    <property type="match status" value="1"/>
</dbReference>
<evidence type="ECO:0000313" key="1">
    <source>
        <dbReference type="EMBL" id="TRY93789.1"/>
    </source>
</evidence>
<sequence>MEGVDFTYVKNGVLLPESGVIDMISPCHEYKSFTTAATLDRQRLQAKFANEVLRFATGCINVRTNGTIHFGVMDSKGDTGYVHGEVIGFRSSQIAEKDMYYDALDYIEKSFAESDREAVRLCVREPQFIQVCSNNNKEHYVVEVDIKPSASILKGKVFSVRLPNFSEEANKVQLEKKTAYRRTGSKTEPITDLSEFYQLISFRDSQREEVEKMQIVTAPEPCQNLGKKLIMLLTGGKKTMDKEKWHILVTNKLQPKDLQNIDFLLNMNIFCVFDFDPDSNVSGLCSEYSKHHVVNRHFMQNYKIPSGMSIREFESKECLFDQVSWLFCNGRNDFKGNEPHCDEKTWVKVKRTLLKECVSLICKNILPKGTFQVIFLLTAPVDTPFLNTFYEFITDMEGHEDIICLAESEENFKEWQKFATGSCDMETINRSSVVGMTVSQINATLQKIQPSSTQTTKLLPIHARGECFLQNREEEMRCSLEILSLNHCEETSQDFIDSEKENIEKQFYHGGKVSWINLWLAEKSFVGEVVQRDAYNEVHELVKECLIWSSDRAPISCINIYHHPGSGGSTVSRQVLWTYRKDLRCAVVKTSKPASTVSEDAVWLREYEERDAQKCLPLLLLFEDCDQEYIEDVKNELEVAVNTKKIARGTLCFILLSCKRSHNPEKMCKDAPQRNVSITHKLSEKEKQQFAKKRQNLEKQFKPEFILTFILMSEEFEDHKIAEYVRKFVMNLLQGIDLDSVVTKLILYVALLNTYVQNSFISRSHCEALLAISILVERFRQHTFETSLNEQARLVLIHLRDENTYITSIRIIHPLVAKEILHQLLGDAHQQSDLALDLLKNDVLFEHRFGKDQYIKFLRDLFMTRHRISKGDKLDSFFSPLIDHVREKESPDQAIELLKAAYNRFNQDAFFAQHLARLNYKYDRFEDAEQWAKVAVAKMPNNSYILDTKGQVYRQWFLAKCKAIKKMETPENTVDALEMALKAIECFQACENASVQDNDTMNNAGFVGVVEVGCALLRLMSALDVFSRRNTFELNKYLLTDYIPAKIEIPWENFHRRLKDLQNIMLHALEWVSDDLSYFQTDLNTEEKTPETVESNIKHPMHWLVNKSEDYGKYFSGKCVGKNTDKLTPFTKRMLIYSYGGGNITTIFFLLTNQRDGNPVEVLEKIISLYPNDPMRARLPQTDLINFIASHFALSCLSPNSTKLAAFQDLQRLSHQFPKEIQKCLPNALFLIVLLFWPEENDTEVEKENKYEIVLSAIEHLQKNYYQKLKDIPPRKKRIYTHFFLSKGFGFEKFVHKSKFETITKLLSVSEKRLKWFSGEVWKMQEMSNLLKCVSGWTEDEKVYLEGPKNFKFPIQALKSSSIPYNNENVTFYLGFTLKGPVAYNITVQS</sequence>
<dbReference type="FunFam" id="1.25.40.10:FF:002612">
    <property type="entry name" value="Sterile alpha motif domain-containing 9-like"/>
    <property type="match status" value="1"/>
</dbReference>
<gene>
    <name evidence="1" type="ORF">DNTS_012169</name>
</gene>
<proteinExistence type="predicted"/>